<feature type="transmembrane region" description="Helical" evidence="6">
    <location>
        <begin position="184"/>
        <end position="207"/>
    </location>
</feature>
<evidence type="ECO:0000256" key="5">
    <source>
        <dbReference type="ARBA" id="ARBA00023136"/>
    </source>
</evidence>
<dbReference type="PANTHER" id="PTHR47089:SF1">
    <property type="entry name" value="GUANOSINE ABC TRANSPORTER PERMEASE PROTEIN NUPP"/>
    <property type="match status" value="1"/>
</dbReference>
<comment type="subcellular location">
    <subcellularLocation>
        <location evidence="1">Cell membrane</location>
        <topology evidence="1">Multi-pass membrane protein</topology>
    </subcellularLocation>
</comment>
<evidence type="ECO:0000313" key="8">
    <source>
        <dbReference type="Proteomes" id="UP000607197"/>
    </source>
</evidence>
<feature type="transmembrane region" description="Helical" evidence="6">
    <location>
        <begin position="23"/>
        <end position="48"/>
    </location>
</feature>
<keyword evidence="5 6" id="KW-0472">Membrane</keyword>
<dbReference type="Pfam" id="PF02653">
    <property type="entry name" value="BPD_transp_2"/>
    <property type="match status" value="1"/>
</dbReference>
<gene>
    <name evidence="7" type="ORF">GCM10009039_16760</name>
</gene>
<keyword evidence="2" id="KW-1003">Cell membrane</keyword>
<dbReference type="EMBL" id="BMPG01000002">
    <property type="protein sequence ID" value="GGL59146.1"/>
    <property type="molecule type" value="Genomic_DNA"/>
</dbReference>
<name>A0A830FJP1_9EURY</name>
<evidence type="ECO:0000256" key="4">
    <source>
        <dbReference type="ARBA" id="ARBA00022989"/>
    </source>
</evidence>
<dbReference type="GO" id="GO:0005886">
    <property type="term" value="C:plasma membrane"/>
    <property type="evidence" value="ECO:0007669"/>
    <property type="project" value="UniProtKB-SubCell"/>
</dbReference>
<dbReference type="GO" id="GO:0022857">
    <property type="term" value="F:transmembrane transporter activity"/>
    <property type="evidence" value="ECO:0007669"/>
    <property type="project" value="InterPro"/>
</dbReference>
<comment type="caution">
    <text evidence="7">The sequence shown here is derived from an EMBL/GenBank/DDBJ whole genome shotgun (WGS) entry which is preliminary data.</text>
</comment>
<feature type="transmembrane region" description="Helical" evidence="6">
    <location>
        <begin position="125"/>
        <end position="144"/>
    </location>
</feature>
<feature type="transmembrane region" description="Helical" evidence="6">
    <location>
        <begin position="89"/>
        <end position="113"/>
    </location>
</feature>
<evidence type="ECO:0000256" key="6">
    <source>
        <dbReference type="SAM" id="Phobius"/>
    </source>
</evidence>
<feature type="transmembrane region" description="Helical" evidence="6">
    <location>
        <begin position="326"/>
        <end position="349"/>
    </location>
</feature>
<keyword evidence="3 6" id="KW-0812">Transmembrane</keyword>
<evidence type="ECO:0000256" key="1">
    <source>
        <dbReference type="ARBA" id="ARBA00004651"/>
    </source>
</evidence>
<accession>A0A830FJP1</accession>
<feature type="transmembrane region" description="Helical" evidence="6">
    <location>
        <begin position="239"/>
        <end position="258"/>
    </location>
</feature>
<keyword evidence="8" id="KW-1185">Reference proteome</keyword>
<evidence type="ECO:0000256" key="3">
    <source>
        <dbReference type="ARBA" id="ARBA00022692"/>
    </source>
</evidence>
<reference evidence="7" key="2">
    <citation type="submission" date="2020-09" db="EMBL/GenBank/DDBJ databases">
        <authorList>
            <person name="Sun Q."/>
            <person name="Ohkuma M."/>
        </authorList>
    </citation>
    <scope>NUCLEOTIDE SEQUENCE</scope>
    <source>
        <strain evidence="7">JCM 19596</strain>
    </source>
</reference>
<feature type="transmembrane region" description="Helical" evidence="6">
    <location>
        <begin position="293"/>
        <end position="314"/>
    </location>
</feature>
<organism evidence="7 8">
    <name type="scientific">Halocalculus aciditolerans</name>
    <dbReference type="NCBI Taxonomy" id="1383812"/>
    <lineage>
        <taxon>Archaea</taxon>
        <taxon>Methanobacteriati</taxon>
        <taxon>Methanobacteriota</taxon>
        <taxon>Stenosarchaea group</taxon>
        <taxon>Halobacteria</taxon>
        <taxon>Halobacteriales</taxon>
        <taxon>Halobacteriaceae</taxon>
        <taxon>Halocalculus</taxon>
    </lineage>
</organism>
<dbReference type="CDD" id="cd06580">
    <property type="entry name" value="TM_PBP1_transp_TpRbsC_like"/>
    <property type="match status" value="1"/>
</dbReference>
<dbReference type="RefSeq" id="WP_188977863.1">
    <property type="nucleotide sequence ID" value="NZ_BMPG01000002.1"/>
</dbReference>
<dbReference type="InterPro" id="IPR001851">
    <property type="entry name" value="ABC_transp_permease"/>
</dbReference>
<reference evidence="7" key="1">
    <citation type="journal article" date="2014" name="Int. J. Syst. Evol. Microbiol.">
        <title>Complete genome sequence of Corynebacterium casei LMG S-19264T (=DSM 44701T), isolated from a smear-ripened cheese.</title>
        <authorList>
            <consortium name="US DOE Joint Genome Institute (JGI-PGF)"/>
            <person name="Walter F."/>
            <person name="Albersmeier A."/>
            <person name="Kalinowski J."/>
            <person name="Ruckert C."/>
        </authorList>
    </citation>
    <scope>NUCLEOTIDE SEQUENCE</scope>
    <source>
        <strain evidence="7">JCM 19596</strain>
    </source>
</reference>
<dbReference type="Proteomes" id="UP000607197">
    <property type="component" value="Unassembled WGS sequence"/>
</dbReference>
<dbReference type="AlphaFoldDB" id="A0A830FJP1"/>
<dbReference type="PANTHER" id="PTHR47089">
    <property type="entry name" value="ABC TRANSPORTER, PERMEASE PROTEIN"/>
    <property type="match status" value="1"/>
</dbReference>
<dbReference type="OrthoDB" id="86231at2157"/>
<feature type="transmembrane region" description="Helical" evidence="6">
    <location>
        <begin position="150"/>
        <end position="172"/>
    </location>
</feature>
<proteinExistence type="predicted"/>
<protein>
    <submittedName>
        <fullName evidence="7">ABC transporter permease</fullName>
    </submittedName>
</protein>
<evidence type="ECO:0000313" key="7">
    <source>
        <dbReference type="EMBL" id="GGL59146.1"/>
    </source>
</evidence>
<evidence type="ECO:0000256" key="2">
    <source>
        <dbReference type="ARBA" id="ARBA00022475"/>
    </source>
</evidence>
<sequence length="405" mass="41423">MSVRDTVDATLERLVNASTGERVAISVAALVTAIIVGGLVVTGAGWVATCSTAWVTLPGIGSFCYDPFRVYKYLFVGSFASPDSLAFSAFNLAITLQETTILLIAGLSVAVAFRSGMFNIGAQGQLVLGALASALAVIAAGPFVPGGLVGTLVLVPLAVLVGAVVGGAYGAIPGALKAYADANEVITTIMLNFIAANLAFVLVTQVFQDPGSQAVQTRAIPEAARLDPVLSAFSAGSRFSIVVLLGAMVLAVGVYWLLTQTSFGYDLRTSGIQPKAAEYGGVDSKRTMVSSMALSGAISGVAGAIYILMVLGKYQDGVPSFGFDGITVSILAGNNPLAVLPAALLFGVLKGGSIAIEFGLEVPPQLVDVLRGLIILFVAMPEFFRMLGLKLGLGSDATATGGESE</sequence>
<keyword evidence="4 6" id="KW-1133">Transmembrane helix</keyword>